<proteinExistence type="predicted"/>
<name>A0A2W4EJA9_9HYPH</name>
<keyword evidence="1" id="KW-0472">Membrane</keyword>
<keyword evidence="1" id="KW-1133">Transmembrane helix</keyword>
<keyword evidence="1" id="KW-0812">Transmembrane</keyword>
<organism evidence="3 4">
    <name type="scientific">Rhizobium tubonense</name>
    <dbReference type="NCBI Taxonomy" id="484088"/>
    <lineage>
        <taxon>Bacteria</taxon>
        <taxon>Pseudomonadati</taxon>
        <taxon>Pseudomonadota</taxon>
        <taxon>Alphaproteobacteria</taxon>
        <taxon>Hyphomicrobiales</taxon>
        <taxon>Rhizobiaceae</taxon>
        <taxon>Rhizobium/Agrobacterium group</taxon>
        <taxon>Rhizobium</taxon>
    </lineage>
</organism>
<feature type="transmembrane region" description="Helical" evidence="1">
    <location>
        <begin position="71"/>
        <end position="89"/>
    </location>
</feature>
<feature type="domain" description="DUF6867" evidence="2">
    <location>
        <begin position="13"/>
        <end position="116"/>
    </location>
</feature>
<dbReference type="Pfam" id="PF21741">
    <property type="entry name" value="DUF6867"/>
    <property type="match status" value="1"/>
</dbReference>
<dbReference type="InterPro" id="IPR049201">
    <property type="entry name" value="DUF6867"/>
</dbReference>
<evidence type="ECO:0000313" key="4">
    <source>
        <dbReference type="Proteomes" id="UP000248925"/>
    </source>
</evidence>
<reference evidence="3 4" key="1">
    <citation type="journal article" date="2018" name="Sci. Rep.">
        <title>Rhizobium tumorigenes sp. nov., a novel plant tumorigenic bacterium isolated from cane gall tumors on thornless blackberry.</title>
        <authorList>
            <person name="Kuzmanovi N."/>
            <person name="Smalla K."/>
            <person name="Gronow S."/>
            <person name="PuBawska J."/>
        </authorList>
    </citation>
    <scope>NUCLEOTIDE SEQUENCE [LARGE SCALE GENOMIC DNA]</scope>
    <source>
        <strain evidence="3 4">CCBAU 85046</strain>
    </source>
</reference>
<sequence length="117" mass="13845">MQGLFFETDTGVRYFIRFLVVLIGFWTAWRAGKAAADGWSSYPRVVVYTLLLALVMRFLHHALFDGPMLSAFYYVIDFVLLLIVATAGYRYRRTNQMVNNYYWLYERASVFSWKKKN</sequence>
<dbReference type="AlphaFoldDB" id="A0A2W4EJA9"/>
<evidence type="ECO:0000313" key="3">
    <source>
        <dbReference type="EMBL" id="PZM14026.1"/>
    </source>
</evidence>
<accession>A0A2W4EJA9</accession>
<protein>
    <recommendedName>
        <fullName evidence="2">DUF6867 domain-containing protein</fullName>
    </recommendedName>
</protein>
<evidence type="ECO:0000259" key="2">
    <source>
        <dbReference type="Pfam" id="PF21741"/>
    </source>
</evidence>
<evidence type="ECO:0000256" key="1">
    <source>
        <dbReference type="SAM" id="Phobius"/>
    </source>
</evidence>
<dbReference type="OrthoDB" id="9806174at2"/>
<dbReference type="EMBL" id="PCDP01000035">
    <property type="protein sequence ID" value="PZM14026.1"/>
    <property type="molecule type" value="Genomic_DNA"/>
</dbReference>
<feature type="transmembrane region" description="Helical" evidence="1">
    <location>
        <begin position="12"/>
        <end position="29"/>
    </location>
</feature>
<feature type="transmembrane region" description="Helical" evidence="1">
    <location>
        <begin position="41"/>
        <end position="59"/>
    </location>
</feature>
<comment type="caution">
    <text evidence="3">The sequence shown here is derived from an EMBL/GenBank/DDBJ whole genome shotgun (WGS) entry which is preliminary data.</text>
</comment>
<dbReference type="RefSeq" id="WP_111160877.1">
    <property type="nucleotide sequence ID" value="NZ_PCDP01000035.1"/>
</dbReference>
<dbReference type="Proteomes" id="UP000248925">
    <property type="component" value="Unassembled WGS sequence"/>
</dbReference>
<gene>
    <name evidence="3" type="ORF">CPY51_14375</name>
</gene>
<keyword evidence="4" id="KW-1185">Reference proteome</keyword>